<organism evidence="2 3">
    <name type="scientific">Dothidotthia symphoricarpi CBS 119687</name>
    <dbReference type="NCBI Taxonomy" id="1392245"/>
    <lineage>
        <taxon>Eukaryota</taxon>
        <taxon>Fungi</taxon>
        <taxon>Dikarya</taxon>
        <taxon>Ascomycota</taxon>
        <taxon>Pezizomycotina</taxon>
        <taxon>Dothideomycetes</taxon>
        <taxon>Pleosporomycetidae</taxon>
        <taxon>Pleosporales</taxon>
        <taxon>Dothidotthiaceae</taxon>
        <taxon>Dothidotthia</taxon>
    </lineage>
</organism>
<evidence type="ECO:0000313" key="2">
    <source>
        <dbReference type="EMBL" id="KAF2126806.1"/>
    </source>
</evidence>
<dbReference type="SUPFAM" id="SSF52047">
    <property type="entry name" value="RNI-like"/>
    <property type="match status" value="1"/>
</dbReference>
<name>A0A6A6A5I9_9PLEO</name>
<gene>
    <name evidence="2" type="ORF">P153DRAFT_368853</name>
</gene>
<evidence type="ECO:0000313" key="3">
    <source>
        <dbReference type="Proteomes" id="UP000799771"/>
    </source>
</evidence>
<evidence type="ECO:0008006" key="4">
    <source>
        <dbReference type="Google" id="ProtNLM"/>
    </source>
</evidence>
<accession>A0A6A6A5I9</accession>
<dbReference type="OrthoDB" id="3783630at2759"/>
<reference evidence="2" key="1">
    <citation type="journal article" date="2020" name="Stud. Mycol.">
        <title>101 Dothideomycetes genomes: a test case for predicting lifestyles and emergence of pathogens.</title>
        <authorList>
            <person name="Haridas S."/>
            <person name="Albert R."/>
            <person name="Binder M."/>
            <person name="Bloem J."/>
            <person name="Labutti K."/>
            <person name="Salamov A."/>
            <person name="Andreopoulos B."/>
            <person name="Baker S."/>
            <person name="Barry K."/>
            <person name="Bills G."/>
            <person name="Bluhm B."/>
            <person name="Cannon C."/>
            <person name="Castanera R."/>
            <person name="Culley D."/>
            <person name="Daum C."/>
            <person name="Ezra D."/>
            <person name="Gonzalez J."/>
            <person name="Henrissat B."/>
            <person name="Kuo A."/>
            <person name="Liang C."/>
            <person name="Lipzen A."/>
            <person name="Lutzoni F."/>
            <person name="Magnuson J."/>
            <person name="Mondo S."/>
            <person name="Nolan M."/>
            <person name="Ohm R."/>
            <person name="Pangilinan J."/>
            <person name="Park H.-J."/>
            <person name="Ramirez L."/>
            <person name="Alfaro M."/>
            <person name="Sun H."/>
            <person name="Tritt A."/>
            <person name="Yoshinaga Y."/>
            <person name="Zwiers L.-H."/>
            <person name="Turgeon B."/>
            <person name="Goodwin S."/>
            <person name="Spatafora J."/>
            <person name="Crous P."/>
            <person name="Grigoriev I."/>
        </authorList>
    </citation>
    <scope>NUCLEOTIDE SEQUENCE</scope>
    <source>
        <strain evidence="2">CBS 119687</strain>
    </source>
</reference>
<dbReference type="EMBL" id="ML977512">
    <property type="protein sequence ID" value="KAF2126806.1"/>
    <property type="molecule type" value="Genomic_DNA"/>
</dbReference>
<evidence type="ECO:0000256" key="1">
    <source>
        <dbReference type="SAM" id="MobiDB-lite"/>
    </source>
</evidence>
<dbReference type="AlphaFoldDB" id="A0A6A6A5I9"/>
<dbReference type="GeneID" id="54409057"/>
<dbReference type="RefSeq" id="XP_033521198.1">
    <property type="nucleotide sequence ID" value="XM_033668625.1"/>
</dbReference>
<feature type="region of interest" description="Disordered" evidence="1">
    <location>
        <begin position="1"/>
        <end position="33"/>
    </location>
</feature>
<dbReference type="Proteomes" id="UP000799771">
    <property type="component" value="Unassembled WGS sequence"/>
</dbReference>
<protein>
    <recommendedName>
        <fullName evidence="4">F-box domain-containing protein</fullName>
    </recommendedName>
</protein>
<proteinExistence type="predicted"/>
<dbReference type="Gene3D" id="3.80.10.10">
    <property type="entry name" value="Ribonuclease Inhibitor"/>
    <property type="match status" value="1"/>
</dbReference>
<dbReference type="InterPro" id="IPR032675">
    <property type="entry name" value="LRR_dom_sf"/>
</dbReference>
<sequence>MSKRKFTKPGDLLPGPSPRKRRAQGTDRPFTTKTSVLNDLPEELILEVLDQVLWWEDGDAKAHYQTLHSLSLTNRKLYRLTKSYLYTIVDNVFVDSGKLLRSAIQEPELAKRIKCVHWLDDHQGSPYQWNPDNKYKLSQIERRELCKLVDRLGIPEIQAYRIGFKEQKMRDNLTSLLLVAPDIESIEVADTNMCCSPSGYRLRPMWLKLLCDAGMSTIPGLSTHFQHLSTIRLQMGPIKLEHIGGMLRLPSLRALMLEDIFHPGEILPWRWDAEVAPRCSNLQVLYIENSYIDSLAVAQILHAIKALKLFCLDFDNWIHSAANRFFGERPPLMHYPTLAAALLAHKDSLEQLSLEDSSEGELRAFFGDETGCLGSLRDMHKLKYVDMGLYPFRQNKTPHDDNAAPARLAENLPRNIEHMDISIEEVLNDAEEKRWRRDLEDLARTCKTMVPLLREIRVAKRLVQVVFVDDEVRKIKEKFAEQGVVLRFCGEEGYRPTVKHCTGGGRERDEDVDVDVDDAEVDDDDNDSSLSIQLMADLLGTAGGTYVHGHEV</sequence>
<keyword evidence="3" id="KW-1185">Reference proteome</keyword>